<evidence type="ECO:0000313" key="2">
    <source>
        <dbReference type="Proteomes" id="UP000054653"/>
    </source>
</evidence>
<dbReference type="Proteomes" id="UP000054653">
    <property type="component" value="Unassembled WGS sequence"/>
</dbReference>
<reference evidence="1 2" key="1">
    <citation type="submission" date="2015-01" db="EMBL/GenBank/DDBJ databases">
        <title>Evolution of Trichinella species and genotypes.</title>
        <authorList>
            <person name="Korhonen P.K."/>
            <person name="Edoardo P."/>
            <person name="Giuseppe L.R."/>
            <person name="Gasser R.B."/>
        </authorList>
    </citation>
    <scope>NUCLEOTIDE SEQUENCE [LARGE SCALE GENOMIC DNA]</scope>
    <source>
        <strain evidence="1">ISS120</strain>
    </source>
</reference>
<protein>
    <submittedName>
        <fullName evidence="1">Uncharacterized protein</fullName>
    </submittedName>
</protein>
<keyword evidence="2" id="KW-1185">Reference proteome</keyword>
<comment type="caution">
    <text evidence="1">The sequence shown here is derived from an EMBL/GenBank/DDBJ whole genome shotgun (WGS) entry which is preliminary data.</text>
</comment>
<accession>A0A0V1CW61</accession>
<dbReference type="AlphaFoldDB" id="A0A0V1CW61"/>
<dbReference type="EMBL" id="JYDI01000086">
    <property type="protein sequence ID" value="KRY53423.1"/>
    <property type="molecule type" value="Genomic_DNA"/>
</dbReference>
<dbReference type="OrthoDB" id="10434638at2759"/>
<name>A0A0V1CW61_TRIBR</name>
<sequence>MDIRKLEVTTKIVKIRDDKNKGKSLLGRVEQSAEKFVQLRRATVQPVLTIRADEINMQLTGKKRNEFVVQELDEQKEPHTTRFMYKFM</sequence>
<gene>
    <name evidence="1" type="ORF">T03_17256</name>
</gene>
<organism evidence="1 2">
    <name type="scientific">Trichinella britovi</name>
    <name type="common">Parasitic roundworm</name>
    <dbReference type="NCBI Taxonomy" id="45882"/>
    <lineage>
        <taxon>Eukaryota</taxon>
        <taxon>Metazoa</taxon>
        <taxon>Ecdysozoa</taxon>
        <taxon>Nematoda</taxon>
        <taxon>Enoplea</taxon>
        <taxon>Dorylaimia</taxon>
        <taxon>Trichinellida</taxon>
        <taxon>Trichinellidae</taxon>
        <taxon>Trichinella</taxon>
    </lineage>
</organism>
<proteinExistence type="predicted"/>
<evidence type="ECO:0000313" key="1">
    <source>
        <dbReference type="EMBL" id="KRY53423.1"/>
    </source>
</evidence>